<organism evidence="1 2">
    <name type="scientific">Enterobacter phage KKP_3711</name>
    <dbReference type="NCBI Taxonomy" id="3109398"/>
    <lineage>
        <taxon>Viruses</taxon>
        <taxon>Duplodnaviria</taxon>
        <taxon>Heunggongvirae</taxon>
        <taxon>Uroviricota</taxon>
        <taxon>Caudoviricetes</taxon>
        <taxon>Demerecviridae</taxon>
        <taxon>Markadamsvirinae</taxon>
    </lineage>
</organism>
<reference evidence="1 2" key="1">
    <citation type="submission" date="2024-04" db="EMBL/GenBank/DDBJ databases">
        <authorList>
            <person name="Wojcicki M."/>
            <person name="Srednicka P."/>
            <person name="Shymialevich D."/>
            <person name="Sokolowska B."/>
        </authorList>
    </citation>
    <scope>NUCLEOTIDE SEQUENCE [LARGE SCALE GENOMIC DNA]</scope>
</reference>
<protein>
    <submittedName>
        <fullName evidence="1">Uncharacterized protein</fullName>
    </submittedName>
</protein>
<name>A0AAX4Q5B8_9CAUD</name>
<evidence type="ECO:0000313" key="2">
    <source>
        <dbReference type="Proteomes" id="UP001437386"/>
    </source>
</evidence>
<evidence type="ECO:0000313" key="1">
    <source>
        <dbReference type="EMBL" id="XAG95777.1"/>
    </source>
</evidence>
<proteinExistence type="predicted"/>
<sequence length="66" mass="7133">MITKEFEVVPMLTKAYCNECGGELKYSGGTLLSSPPKFPHACAECGATESLNDVYPTINFKEVTNG</sequence>
<dbReference type="EMBL" id="PP579741">
    <property type="protein sequence ID" value="XAG95777.1"/>
    <property type="molecule type" value="Genomic_DNA"/>
</dbReference>
<dbReference type="Proteomes" id="UP001437386">
    <property type="component" value="Segment"/>
</dbReference>
<keyword evidence="2" id="KW-1185">Reference proteome</keyword>
<gene>
    <name evidence="1" type="ORF">U7154_000010</name>
</gene>
<accession>A0AAX4Q5B8</accession>